<protein>
    <submittedName>
        <fullName evidence="1">Putative multidrug export ATP-binding/permease protein</fullName>
        <ecNumber evidence="1">3.6.3.-</ecNumber>
    </submittedName>
</protein>
<comment type="caution">
    <text evidence="1">The sequence shown here is derived from an EMBL/GenBank/DDBJ whole genome shotgun (WGS) entry which is preliminary data.</text>
</comment>
<gene>
    <name evidence="1" type="ORF">SDC9_193689</name>
</gene>
<sequence>MGLDQKVLALPDGINTCITKEFSAEGAVFSGGELQKLALARVYAQNFDVIVFDELTSSFDPFAENDIYHMIDQISENKIVIFISHRLINMQHMDKIIYLDHGKIIESGTHRELMEKEGNYSKMYLVQAEKYMQK</sequence>
<keyword evidence="1" id="KW-0378">Hydrolase</keyword>
<dbReference type="GO" id="GO:0005524">
    <property type="term" value="F:ATP binding"/>
    <property type="evidence" value="ECO:0007669"/>
    <property type="project" value="UniProtKB-KW"/>
</dbReference>
<organism evidence="1">
    <name type="scientific">bioreactor metagenome</name>
    <dbReference type="NCBI Taxonomy" id="1076179"/>
    <lineage>
        <taxon>unclassified sequences</taxon>
        <taxon>metagenomes</taxon>
        <taxon>ecological metagenomes</taxon>
    </lineage>
</organism>
<evidence type="ECO:0000313" key="1">
    <source>
        <dbReference type="EMBL" id="MPN46106.1"/>
    </source>
</evidence>
<dbReference type="GO" id="GO:0015421">
    <property type="term" value="F:ABC-type oligopeptide transporter activity"/>
    <property type="evidence" value="ECO:0007669"/>
    <property type="project" value="TreeGrafter"/>
</dbReference>
<dbReference type="PANTHER" id="PTHR43394">
    <property type="entry name" value="ATP-DEPENDENT PERMEASE MDL1, MITOCHONDRIAL"/>
    <property type="match status" value="1"/>
</dbReference>
<name>A0A645I5F1_9ZZZZ</name>
<keyword evidence="1" id="KW-0067">ATP-binding</keyword>
<reference evidence="1" key="1">
    <citation type="submission" date="2019-08" db="EMBL/GenBank/DDBJ databases">
        <authorList>
            <person name="Kucharzyk K."/>
            <person name="Murdoch R.W."/>
            <person name="Higgins S."/>
            <person name="Loffler F."/>
        </authorList>
    </citation>
    <scope>NUCLEOTIDE SEQUENCE</scope>
</reference>
<keyword evidence="1" id="KW-0547">Nucleotide-binding</keyword>
<dbReference type="GO" id="GO:0016787">
    <property type="term" value="F:hydrolase activity"/>
    <property type="evidence" value="ECO:0007669"/>
    <property type="project" value="UniProtKB-KW"/>
</dbReference>
<proteinExistence type="predicted"/>
<dbReference type="AlphaFoldDB" id="A0A645I5F1"/>
<accession>A0A645I5F1</accession>
<dbReference type="PANTHER" id="PTHR43394:SF1">
    <property type="entry name" value="ATP-BINDING CASSETTE SUB-FAMILY B MEMBER 10, MITOCHONDRIAL"/>
    <property type="match status" value="1"/>
</dbReference>
<dbReference type="Gene3D" id="3.40.50.300">
    <property type="entry name" value="P-loop containing nucleotide triphosphate hydrolases"/>
    <property type="match status" value="1"/>
</dbReference>
<dbReference type="InterPro" id="IPR039421">
    <property type="entry name" value="Type_1_exporter"/>
</dbReference>
<dbReference type="SUPFAM" id="SSF52540">
    <property type="entry name" value="P-loop containing nucleoside triphosphate hydrolases"/>
    <property type="match status" value="1"/>
</dbReference>
<dbReference type="EC" id="3.6.3.-" evidence="1"/>
<dbReference type="EMBL" id="VSSQ01106496">
    <property type="protein sequence ID" value="MPN46106.1"/>
    <property type="molecule type" value="Genomic_DNA"/>
</dbReference>
<dbReference type="InterPro" id="IPR027417">
    <property type="entry name" value="P-loop_NTPase"/>
</dbReference>